<proteinExistence type="inferred from homology"/>
<evidence type="ECO:0000313" key="11">
    <source>
        <dbReference type="Proteomes" id="UP000765160"/>
    </source>
</evidence>
<accession>A0ABX1EUQ2</accession>
<dbReference type="InterPro" id="IPR004812">
    <property type="entry name" value="Efflux_drug-R_Bcr/CmlA"/>
</dbReference>
<dbReference type="InterPro" id="IPR011701">
    <property type="entry name" value="MFS"/>
</dbReference>
<dbReference type="Gene3D" id="1.20.1720.10">
    <property type="entry name" value="Multidrug resistance protein D"/>
    <property type="match status" value="1"/>
</dbReference>
<feature type="transmembrane region" description="Helical" evidence="8">
    <location>
        <begin position="103"/>
        <end position="123"/>
    </location>
</feature>
<keyword evidence="8" id="KW-0997">Cell inner membrane</keyword>
<feature type="transmembrane region" description="Helical" evidence="8">
    <location>
        <begin position="274"/>
        <end position="296"/>
    </location>
</feature>
<dbReference type="PANTHER" id="PTHR23502">
    <property type="entry name" value="MAJOR FACILITATOR SUPERFAMILY"/>
    <property type="match status" value="1"/>
</dbReference>
<dbReference type="InterPro" id="IPR020846">
    <property type="entry name" value="MFS_dom"/>
</dbReference>
<evidence type="ECO:0000256" key="7">
    <source>
        <dbReference type="ARBA" id="ARBA00023136"/>
    </source>
</evidence>
<dbReference type="InterPro" id="IPR036259">
    <property type="entry name" value="MFS_trans_sf"/>
</dbReference>
<evidence type="ECO:0000256" key="4">
    <source>
        <dbReference type="ARBA" id="ARBA00022475"/>
    </source>
</evidence>
<keyword evidence="6 8" id="KW-1133">Transmembrane helix</keyword>
<comment type="caution">
    <text evidence="10">The sequence shown here is derived from an EMBL/GenBank/DDBJ whole genome shotgun (WGS) entry which is preliminary data.</text>
</comment>
<sequence length="453" mass="46658">MARSRTRRCWRRSRRPRAFAPSPPCWGCAGRPAGPQGWVAPGGCGPARRAGLHSRTVNPPQAAALPRPPIWLLVAIIGIGPFTMQVLVPSLPAMGRDLGASTSTVQLTVTLYLLGVGAGQLIYGPLSDRFGRRPLLMGGLALYAVASLAAALAPGIGELLVARVAQAVGACAGVVLVRAVIRDVWARDEAASVLGYVTMGMTIAPMVAPILGSLLEQSFGWRASMVACLGFGLPLALVAWLRLEETLPAPQPLPGLGAILRAYRSLWAIPAFRAYAALTACATGIFFAFLGGAPYVVVQGMGYSPVQFALAFAAISVFFAAGNWLAGRLSRRMGVLRMLGMGTVITTLGAVGAAIAMVVFPPHILVFFVPMAAVAVGNGMTQPNAIAGALSARPQLAGTASALVGALQMGFGALMTFIVGLVEFGSGIGTSLTMAATGVACLMALRGARRAGG</sequence>
<name>A0ABX1EUQ2_9PROT</name>
<evidence type="ECO:0000313" key="10">
    <source>
        <dbReference type="EMBL" id="NKE44366.1"/>
    </source>
</evidence>
<keyword evidence="7 8" id="KW-0472">Membrane</keyword>
<evidence type="ECO:0000256" key="3">
    <source>
        <dbReference type="ARBA" id="ARBA00022448"/>
    </source>
</evidence>
<feature type="transmembrane region" description="Helical" evidence="8">
    <location>
        <begin position="193"/>
        <end position="215"/>
    </location>
</feature>
<feature type="transmembrane region" description="Helical" evidence="8">
    <location>
        <begin position="308"/>
        <end position="326"/>
    </location>
</feature>
<dbReference type="CDD" id="cd17320">
    <property type="entry name" value="MFS_MdfA_MDR_like"/>
    <property type="match status" value="1"/>
</dbReference>
<evidence type="ECO:0000256" key="2">
    <source>
        <dbReference type="ARBA" id="ARBA00006236"/>
    </source>
</evidence>
<feature type="transmembrane region" description="Helical" evidence="8">
    <location>
        <begin position="70"/>
        <end position="91"/>
    </location>
</feature>
<dbReference type="SUPFAM" id="SSF103473">
    <property type="entry name" value="MFS general substrate transporter"/>
    <property type="match status" value="1"/>
</dbReference>
<feature type="transmembrane region" description="Helical" evidence="8">
    <location>
        <begin position="402"/>
        <end position="422"/>
    </location>
</feature>
<reference evidence="10 11" key="1">
    <citation type="submission" date="2020-03" db="EMBL/GenBank/DDBJ databases">
        <title>Roseomonas selenitidurans sp. nov. isolated from soil.</title>
        <authorList>
            <person name="Liu H."/>
        </authorList>
    </citation>
    <scope>NUCLEOTIDE SEQUENCE [LARGE SCALE GENOMIC DNA]</scope>
    <source>
        <strain evidence="10 11">JCM 15073</strain>
    </source>
</reference>
<comment type="subcellular location">
    <subcellularLocation>
        <location evidence="8">Cell inner membrane</location>
        <topology evidence="8">Multi-pass membrane protein</topology>
    </subcellularLocation>
    <subcellularLocation>
        <location evidence="1">Cell membrane</location>
        <topology evidence="1">Multi-pass membrane protein</topology>
    </subcellularLocation>
</comment>
<dbReference type="PROSITE" id="PS50850">
    <property type="entry name" value="MFS"/>
    <property type="match status" value="1"/>
</dbReference>
<dbReference type="Pfam" id="PF07690">
    <property type="entry name" value="MFS_1"/>
    <property type="match status" value="1"/>
</dbReference>
<keyword evidence="3 8" id="KW-0813">Transport</keyword>
<evidence type="ECO:0000256" key="5">
    <source>
        <dbReference type="ARBA" id="ARBA00022692"/>
    </source>
</evidence>
<keyword evidence="11" id="KW-1185">Reference proteome</keyword>
<feature type="transmembrane region" description="Helical" evidence="8">
    <location>
        <begin position="221"/>
        <end position="241"/>
    </location>
</feature>
<feature type="transmembrane region" description="Helical" evidence="8">
    <location>
        <begin position="135"/>
        <end position="154"/>
    </location>
</feature>
<keyword evidence="4" id="KW-1003">Cell membrane</keyword>
<feature type="transmembrane region" description="Helical" evidence="8">
    <location>
        <begin position="428"/>
        <end position="445"/>
    </location>
</feature>
<gene>
    <name evidence="10" type="ORF">HB662_06225</name>
</gene>
<dbReference type="Proteomes" id="UP000765160">
    <property type="component" value="Unassembled WGS sequence"/>
</dbReference>
<feature type="transmembrane region" description="Helical" evidence="8">
    <location>
        <begin position="160"/>
        <end position="181"/>
    </location>
</feature>
<dbReference type="NCBIfam" id="TIGR00710">
    <property type="entry name" value="efflux_Bcr_CflA"/>
    <property type="match status" value="1"/>
</dbReference>
<dbReference type="EMBL" id="JAAVTX010000002">
    <property type="protein sequence ID" value="NKE44366.1"/>
    <property type="molecule type" value="Genomic_DNA"/>
</dbReference>
<evidence type="ECO:0000256" key="1">
    <source>
        <dbReference type="ARBA" id="ARBA00004651"/>
    </source>
</evidence>
<evidence type="ECO:0000256" key="6">
    <source>
        <dbReference type="ARBA" id="ARBA00022989"/>
    </source>
</evidence>
<protein>
    <recommendedName>
        <fullName evidence="8">Bcr/CflA family efflux transporter</fullName>
    </recommendedName>
</protein>
<dbReference type="PANTHER" id="PTHR23502:SF132">
    <property type="entry name" value="POLYAMINE TRANSPORTER 2-RELATED"/>
    <property type="match status" value="1"/>
</dbReference>
<evidence type="ECO:0000256" key="8">
    <source>
        <dbReference type="RuleBase" id="RU365088"/>
    </source>
</evidence>
<feature type="transmembrane region" description="Helical" evidence="8">
    <location>
        <begin position="338"/>
        <end position="358"/>
    </location>
</feature>
<evidence type="ECO:0000259" key="9">
    <source>
        <dbReference type="PROSITE" id="PS50850"/>
    </source>
</evidence>
<feature type="domain" description="Major facilitator superfamily (MFS) profile" evidence="9">
    <location>
        <begin position="69"/>
        <end position="450"/>
    </location>
</feature>
<feature type="transmembrane region" description="Helical" evidence="8">
    <location>
        <begin position="364"/>
        <end position="381"/>
    </location>
</feature>
<organism evidence="10 11">
    <name type="scientific">Falsiroseomonas frigidaquae</name>
    <dbReference type="NCBI Taxonomy" id="487318"/>
    <lineage>
        <taxon>Bacteria</taxon>
        <taxon>Pseudomonadati</taxon>
        <taxon>Pseudomonadota</taxon>
        <taxon>Alphaproteobacteria</taxon>
        <taxon>Acetobacterales</taxon>
        <taxon>Roseomonadaceae</taxon>
        <taxon>Falsiroseomonas</taxon>
    </lineage>
</organism>
<keyword evidence="5 8" id="KW-0812">Transmembrane</keyword>
<comment type="similarity">
    <text evidence="2 8">Belongs to the major facilitator superfamily. Bcr/CmlA family.</text>
</comment>